<dbReference type="EMBL" id="VTPC01090044">
    <property type="protein sequence ID" value="KAF2884988.1"/>
    <property type="molecule type" value="Genomic_DNA"/>
</dbReference>
<proteinExistence type="predicted"/>
<sequence>MIVVLKTTNNSGTKIKNLQSSGISKFEEEGSSEMFSENSYLEYVPRTSGLDPSLGESLIRQIVSINLQKKAAKTKGGKWTEEKAVIATLEIFYVVSTVYHHLRLCEVQNSQELVSDWFPKRLRLRENVDALNTIAKEELDFLESLESPEFQLCRIPRLDVKINYEKENSGLFNNASILYVCTEVCLEQCWLAEPVGFPLGAPNGETGVVGICGKPQFTTDPVTSKPVESFETNLNVESPTGLTEEASAGKMTKPVPSGAKQLGKYQDAISGFDIADRNSLAAKRQHVHGSSSIKSANFLHRRLWPVCLHNRSGVIDSSWLARRLCGWATVSVQKIENSPPVTHICSRPGIRRYNNIKDCLVKYGFNEGLAVASCMSAPDMFALERPRRATSPCSTHTGPHRSRVAGIARTQPYPQTQQCQCQQPQTNPQLQPQPSSITTNTAAAGVHIPQVLVSSCTCRDLNSNTSEQPPQVSQVPINATPMLFVPFTVPNLAPPMTGTSLHTTSCSPSKHHAVGVFRHLDIDVVRLKENGIAEDVFRRLLAATDPYVASLRKPPQKKLKSLLSDKIDLLLQPKTRTDKNEVDEDEVVENEIDDDKHDLIWDSHDAMNTEEEAGNV</sequence>
<organism evidence="2 3">
    <name type="scientific">Ignelater luminosus</name>
    <name type="common">Cucubano</name>
    <name type="synonym">Pyrophorus luminosus</name>
    <dbReference type="NCBI Taxonomy" id="2038154"/>
    <lineage>
        <taxon>Eukaryota</taxon>
        <taxon>Metazoa</taxon>
        <taxon>Ecdysozoa</taxon>
        <taxon>Arthropoda</taxon>
        <taxon>Hexapoda</taxon>
        <taxon>Insecta</taxon>
        <taxon>Pterygota</taxon>
        <taxon>Neoptera</taxon>
        <taxon>Endopterygota</taxon>
        <taxon>Coleoptera</taxon>
        <taxon>Polyphaga</taxon>
        <taxon>Elateriformia</taxon>
        <taxon>Elateroidea</taxon>
        <taxon>Elateridae</taxon>
        <taxon>Agrypninae</taxon>
        <taxon>Pyrophorini</taxon>
        <taxon>Ignelater</taxon>
    </lineage>
</organism>
<dbReference type="AlphaFoldDB" id="A0A8K0CI89"/>
<evidence type="ECO:0000313" key="2">
    <source>
        <dbReference type="EMBL" id="KAF2884988.1"/>
    </source>
</evidence>
<dbReference type="Proteomes" id="UP000801492">
    <property type="component" value="Unassembled WGS sequence"/>
</dbReference>
<accession>A0A8K0CI89</accession>
<keyword evidence="3" id="KW-1185">Reference proteome</keyword>
<comment type="caution">
    <text evidence="2">The sequence shown here is derived from an EMBL/GenBank/DDBJ whole genome shotgun (WGS) entry which is preliminary data.</text>
</comment>
<name>A0A8K0CI89_IGNLU</name>
<evidence type="ECO:0000313" key="3">
    <source>
        <dbReference type="Proteomes" id="UP000801492"/>
    </source>
</evidence>
<evidence type="ECO:0000256" key="1">
    <source>
        <dbReference type="SAM" id="MobiDB-lite"/>
    </source>
</evidence>
<reference evidence="2" key="1">
    <citation type="submission" date="2019-08" db="EMBL/GenBank/DDBJ databases">
        <title>The genome of the North American firefly Photinus pyralis.</title>
        <authorList>
            <consortium name="Photinus pyralis genome working group"/>
            <person name="Fallon T.R."/>
            <person name="Sander Lower S.E."/>
            <person name="Weng J.-K."/>
        </authorList>
    </citation>
    <scope>NUCLEOTIDE SEQUENCE</scope>
    <source>
        <strain evidence="2">TRF0915ILg1</strain>
        <tissue evidence="2">Whole body</tissue>
    </source>
</reference>
<gene>
    <name evidence="2" type="ORF">ILUMI_21209</name>
</gene>
<protein>
    <submittedName>
        <fullName evidence="2">Uncharacterized protein</fullName>
    </submittedName>
</protein>
<feature type="region of interest" description="Disordered" evidence="1">
    <location>
        <begin position="415"/>
        <end position="434"/>
    </location>
</feature>
<dbReference type="OrthoDB" id="6779590at2759"/>